<dbReference type="EC" id="2.1.1.72" evidence="1"/>
<dbReference type="RefSeq" id="WP_238305529.1">
    <property type="nucleotide sequence ID" value="NZ_BRXE01000012.1"/>
</dbReference>
<feature type="region of interest" description="Disordered" evidence="6">
    <location>
        <begin position="223"/>
        <end position="243"/>
    </location>
</feature>
<dbReference type="GO" id="GO:0032259">
    <property type="term" value="P:methylation"/>
    <property type="evidence" value="ECO:0007669"/>
    <property type="project" value="UniProtKB-KW"/>
</dbReference>
<evidence type="ECO:0000256" key="1">
    <source>
        <dbReference type="ARBA" id="ARBA00011900"/>
    </source>
</evidence>
<dbReference type="GO" id="GO:0009007">
    <property type="term" value="F:site-specific DNA-methyltransferase (adenine-specific) activity"/>
    <property type="evidence" value="ECO:0007669"/>
    <property type="project" value="UniProtKB-EC"/>
</dbReference>
<evidence type="ECO:0000313" key="10">
    <source>
        <dbReference type="Proteomes" id="UP001064782"/>
    </source>
</evidence>
<protein>
    <recommendedName>
        <fullName evidence="1">site-specific DNA-methyltransferase (adenine-specific)</fullName>
        <ecNumber evidence="1">2.1.1.72</ecNumber>
    </recommendedName>
</protein>
<dbReference type="Proteomes" id="UP001165663">
    <property type="component" value="Unassembled WGS sequence"/>
</dbReference>
<reference evidence="9" key="1">
    <citation type="submission" date="2022-08" db="EMBL/GenBank/DDBJ databases">
        <title>Mycobacterium kiyosense sp. nov., scotochromogenic slow-glowing species isolated from respiratory specimens.</title>
        <authorList>
            <person name="Fukano H."/>
            <person name="Kazumi Y."/>
            <person name="Sakagami N."/>
            <person name="Ato M."/>
            <person name="Mitarai S."/>
            <person name="Hoshino Y."/>
        </authorList>
    </citation>
    <scope>NUCLEOTIDE SEQUENCE</scope>
    <source>
        <strain evidence="9">1413</strain>
        <strain evidence="8">SRL2020-028</strain>
    </source>
</reference>
<dbReference type="PROSITE" id="PS00092">
    <property type="entry name" value="N6_MTASE"/>
    <property type="match status" value="1"/>
</dbReference>
<feature type="compositionally biased region" description="Low complexity" evidence="6">
    <location>
        <begin position="223"/>
        <end position="232"/>
    </location>
</feature>
<keyword evidence="10" id="KW-1185">Reference proteome</keyword>
<evidence type="ECO:0000256" key="2">
    <source>
        <dbReference type="ARBA" id="ARBA00022603"/>
    </source>
</evidence>
<dbReference type="EMBL" id="BRZI01000003">
    <property type="protein sequence ID" value="GLD28866.1"/>
    <property type="molecule type" value="Genomic_DNA"/>
</dbReference>
<dbReference type="Proteomes" id="UP001064782">
    <property type="component" value="Unassembled WGS sequence"/>
</dbReference>
<evidence type="ECO:0000259" key="7">
    <source>
        <dbReference type="Pfam" id="PF07669"/>
    </source>
</evidence>
<comment type="caution">
    <text evidence="9">The sequence shown here is derived from an EMBL/GenBank/DDBJ whole genome shotgun (WGS) entry which is preliminary data.</text>
</comment>
<dbReference type="InterPro" id="IPR050953">
    <property type="entry name" value="N4_N6_ade-DNA_methylase"/>
</dbReference>
<evidence type="ECO:0000313" key="8">
    <source>
        <dbReference type="EMBL" id="GLB82471.1"/>
    </source>
</evidence>
<proteinExistence type="predicted"/>
<dbReference type="GeneID" id="83628266"/>
<name>A0A9P3Q0Y3_9MYCO</name>
<organism evidence="9 10">
    <name type="scientific">Mycobacterium kiyosense</name>
    <dbReference type="NCBI Taxonomy" id="2871094"/>
    <lineage>
        <taxon>Bacteria</taxon>
        <taxon>Bacillati</taxon>
        <taxon>Actinomycetota</taxon>
        <taxon>Actinomycetes</taxon>
        <taxon>Mycobacteriales</taxon>
        <taxon>Mycobacteriaceae</taxon>
        <taxon>Mycobacterium</taxon>
    </lineage>
</organism>
<gene>
    <name evidence="9" type="ORF">Mkiyose1413_07490</name>
    <name evidence="8" type="ORF">SRL2020028_17270</name>
</gene>
<dbReference type="SUPFAM" id="SSF53335">
    <property type="entry name" value="S-adenosyl-L-methionine-dependent methyltransferases"/>
    <property type="match status" value="1"/>
</dbReference>
<dbReference type="Pfam" id="PF07669">
    <property type="entry name" value="Eco57I"/>
    <property type="match status" value="1"/>
</dbReference>
<dbReference type="GO" id="GO:0003676">
    <property type="term" value="F:nucleic acid binding"/>
    <property type="evidence" value="ECO:0007669"/>
    <property type="project" value="InterPro"/>
</dbReference>
<evidence type="ECO:0000256" key="4">
    <source>
        <dbReference type="ARBA" id="ARBA00022691"/>
    </source>
</evidence>
<dbReference type="GO" id="GO:0006304">
    <property type="term" value="P:DNA modification"/>
    <property type="evidence" value="ECO:0007669"/>
    <property type="project" value="InterPro"/>
</dbReference>
<accession>A0A9P3Q0Y3</accession>
<dbReference type="PANTHER" id="PTHR33841">
    <property type="entry name" value="DNA METHYLTRANSFERASE YEEA-RELATED"/>
    <property type="match status" value="1"/>
</dbReference>
<keyword evidence="2" id="KW-0489">Methyltransferase</keyword>
<evidence type="ECO:0000313" key="9">
    <source>
        <dbReference type="EMBL" id="GLD28866.1"/>
    </source>
</evidence>
<dbReference type="PANTHER" id="PTHR33841:SF1">
    <property type="entry name" value="DNA METHYLTRANSFERASE A"/>
    <property type="match status" value="1"/>
</dbReference>
<dbReference type="PRINTS" id="PR00507">
    <property type="entry name" value="N12N6MTFRASE"/>
</dbReference>
<keyword evidence="4" id="KW-0949">S-adenosyl-L-methionine</keyword>
<dbReference type="InterPro" id="IPR029063">
    <property type="entry name" value="SAM-dependent_MTases_sf"/>
</dbReference>
<dbReference type="Gene3D" id="3.40.50.150">
    <property type="entry name" value="Vaccinia Virus protein VP39"/>
    <property type="match status" value="1"/>
</dbReference>
<dbReference type="InterPro" id="IPR002052">
    <property type="entry name" value="DNA_methylase_N6_adenine_CS"/>
</dbReference>
<feature type="compositionally biased region" description="Acidic residues" evidence="6">
    <location>
        <begin position="233"/>
        <end position="242"/>
    </location>
</feature>
<evidence type="ECO:0000256" key="6">
    <source>
        <dbReference type="SAM" id="MobiDB-lite"/>
    </source>
</evidence>
<comment type="catalytic activity">
    <reaction evidence="5">
        <text>a 2'-deoxyadenosine in DNA + S-adenosyl-L-methionine = an N(6)-methyl-2'-deoxyadenosine in DNA + S-adenosyl-L-homocysteine + H(+)</text>
        <dbReference type="Rhea" id="RHEA:15197"/>
        <dbReference type="Rhea" id="RHEA-COMP:12418"/>
        <dbReference type="Rhea" id="RHEA-COMP:12419"/>
        <dbReference type="ChEBI" id="CHEBI:15378"/>
        <dbReference type="ChEBI" id="CHEBI:57856"/>
        <dbReference type="ChEBI" id="CHEBI:59789"/>
        <dbReference type="ChEBI" id="CHEBI:90615"/>
        <dbReference type="ChEBI" id="CHEBI:90616"/>
        <dbReference type="EC" id="2.1.1.72"/>
    </reaction>
</comment>
<evidence type="ECO:0000256" key="5">
    <source>
        <dbReference type="ARBA" id="ARBA00047942"/>
    </source>
</evidence>
<sequence length="1308" mass="144072">MTDVSLVHTSGGLIGDVITDSLRSSDVDGDAKFLTVAATFTDLDGVVPTKTQLLSDQEAAFRTGVALWSTYGDELKSGMDISRIRERLVIKLLDLLGFSPIYQRANLTAGGQRWDISHLGWQSEHAPPIHTVAAADLDQRGERKRSPHEELQGYLNAADARWGILTNGRVLRLLRDYHHTRTRGYVEFDVVAIFEAASWPDFLALWRLCHVSRFRAGADTAVADSPDTTTAASEDDDAEDGDTAVVDDTTSITLLESLHSRAVSAGVAAGRRLQPQVRSAIGSLANGVIDANPELRGQLESDPDLGRELYRELLTVLYRILFLLFAEQRGMLKGADALYRESYSLTRLRAIAVDGHAEPRRMDLWEGLKTTFRLFGNEADAAVLGVYPYNGFLFDAARTPMMTNARLANWNLTAAIEALTTVQTGKMSLHIDYRNLGVEELGAVYESLLDYTLTIAATAESVDGRVVRAGEAYLAPLSIERADLASYYTPIELTDLLLTRTLDPLIEQTLAAAGDDSAARAAAILGLKVLDPACGSAAILTGALERLAYAVARARSDPHEPKDVDLAHARRDVLQRCIFGAEKDPFAAELAKVALWIHCVVPDQPLTFLDHHIVCGDSLVGWPLLNVPKQIPDAAYKVQSAKGADRSVLNKAAQRNEAFNSAGGDLFQQCPVDFTLTLPAELEEGEHSPEQVRRKAAAYRAWIASPDYARWKQTADLWTAAFFWTADTGHGVAPPTSVEYAAALDGNPDPQLAATAADLLADINPLHWPLAFPEAHAAGGFDLVLGNPPWEQFESGEQAFFKQHKPAIAAMTSETRKQAIAALQSDDPGMFARWDRYRSLQGRMAHYAKSCGRFTRTSGKVNTYVLFTELAANSSAHVGLIVKSGIAIDASQSLVWKRLLDDHRVRETLDMVNQDRSGKRVFPAVAAVERFCILHLGPRVVAPVQASMLNFGVAEAATNPPRIWTRDEMRVASPRTQNLLSTGDKRELELALALQGRFKPLDFADTDGANPWGLRYAALFNSSTAKVSGALLRGPVLEEQGFRLGRDKRYSHGDGRIAVPVYEGQMANRWDHRARTYEGFKGKDRYGRKPHIPWVSNEQHSDPDFEIEPRYWMHTKVAEERINEVATEGEAAMALREIGRPWTDRRILRVAIVERLPATDTLPILFVPTETVTAAAALFNSMTLDFLVRLHMPGGHVTTPVLTQCVAPVPSEIPQRAADLAAQLSLTSTRLAAAVGQPLRPWDPERRDTLDAQCDALIAQAYGLSTADYEIVLDHFKLLEKIETRSHRGEYYSKRLRLEAFEEIEGNP</sequence>
<dbReference type="EMBL" id="BRXE01000012">
    <property type="protein sequence ID" value="GLB82471.1"/>
    <property type="molecule type" value="Genomic_DNA"/>
</dbReference>
<feature type="domain" description="Type II methyltransferase M.TaqI-like" evidence="7">
    <location>
        <begin position="577"/>
        <end position="802"/>
    </location>
</feature>
<evidence type="ECO:0000256" key="3">
    <source>
        <dbReference type="ARBA" id="ARBA00022679"/>
    </source>
</evidence>
<dbReference type="InterPro" id="IPR011639">
    <property type="entry name" value="MethylTrfase_TaqI-like_dom"/>
</dbReference>
<keyword evidence="3" id="KW-0808">Transferase</keyword>